<evidence type="ECO:0000313" key="1">
    <source>
        <dbReference type="EMBL" id="EYC15084.1"/>
    </source>
</evidence>
<reference evidence="2" key="1">
    <citation type="journal article" date="2015" name="Nat. Genet.">
        <title>The genome and transcriptome of the zoonotic hookworm Ancylostoma ceylanicum identify infection-specific gene families.</title>
        <authorList>
            <person name="Schwarz E.M."/>
            <person name="Hu Y."/>
            <person name="Antoshechkin I."/>
            <person name="Miller M.M."/>
            <person name="Sternberg P.W."/>
            <person name="Aroian R.V."/>
        </authorList>
    </citation>
    <scope>NUCLEOTIDE SEQUENCE</scope>
    <source>
        <strain evidence="2">HY135</strain>
    </source>
</reference>
<evidence type="ECO:0000313" key="2">
    <source>
        <dbReference type="Proteomes" id="UP000024635"/>
    </source>
</evidence>
<keyword evidence="2" id="KW-1185">Reference proteome</keyword>
<dbReference type="Proteomes" id="UP000024635">
    <property type="component" value="Unassembled WGS sequence"/>
</dbReference>
<accession>A0A016UIA6</accession>
<dbReference type="EMBL" id="JARK01001374">
    <property type="protein sequence ID" value="EYC15084.1"/>
    <property type="molecule type" value="Genomic_DNA"/>
</dbReference>
<organism evidence="1 2">
    <name type="scientific">Ancylostoma ceylanicum</name>
    <dbReference type="NCBI Taxonomy" id="53326"/>
    <lineage>
        <taxon>Eukaryota</taxon>
        <taxon>Metazoa</taxon>
        <taxon>Ecdysozoa</taxon>
        <taxon>Nematoda</taxon>
        <taxon>Chromadorea</taxon>
        <taxon>Rhabditida</taxon>
        <taxon>Rhabditina</taxon>
        <taxon>Rhabditomorpha</taxon>
        <taxon>Strongyloidea</taxon>
        <taxon>Ancylostomatidae</taxon>
        <taxon>Ancylostomatinae</taxon>
        <taxon>Ancylostoma</taxon>
    </lineage>
</organism>
<name>A0A016UIA6_9BILA</name>
<comment type="caution">
    <text evidence="1">The sequence shown here is derived from an EMBL/GenBank/DDBJ whole genome shotgun (WGS) entry which is preliminary data.</text>
</comment>
<proteinExistence type="predicted"/>
<gene>
    <name evidence="1" type="primary">Acey_s0038.g3624</name>
    <name evidence="1" type="ORF">Y032_0038g3624</name>
</gene>
<dbReference type="AlphaFoldDB" id="A0A016UIA6"/>
<dbReference type="OrthoDB" id="6773352at2759"/>
<sequence length="122" mass="13838">MVKAKKDAYKAWQKTKSLSMPAELKKKEAKVAVALAKNAAMDELYDKLESAQAEKHVFRLAKARRRASLDVTEGRAVKNEDGEVLRDAVAVKDQWRAYFEHLLNKEFPREERNSAQPIAGPI</sequence>
<protein>
    <submittedName>
        <fullName evidence="1">Uncharacterized protein</fullName>
    </submittedName>
</protein>